<evidence type="ECO:0000259" key="3">
    <source>
        <dbReference type="Pfam" id="PF03478"/>
    </source>
</evidence>
<dbReference type="Pfam" id="PF03478">
    <property type="entry name" value="Beta-prop_KIB1-4"/>
    <property type="match status" value="1"/>
</dbReference>
<dbReference type="AlphaFoldDB" id="A0AAW0KQL8"/>
<dbReference type="InterPro" id="IPR005174">
    <property type="entry name" value="KIB1-4_b-propeller"/>
</dbReference>
<organism evidence="4 5">
    <name type="scientific">Quercus suber</name>
    <name type="common">Cork oak</name>
    <dbReference type="NCBI Taxonomy" id="58331"/>
    <lineage>
        <taxon>Eukaryota</taxon>
        <taxon>Viridiplantae</taxon>
        <taxon>Streptophyta</taxon>
        <taxon>Embryophyta</taxon>
        <taxon>Tracheophyta</taxon>
        <taxon>Spermatophyta</taxon>
        <taxon>Magnoliopsida</taxon>
        <taxon>eudicotyledons</taxon>
        <taxon>Gunneridae</taxon>
        <taxon>Pentapetalae</taxon>
        <taxon>rosids</taxon>
        <taxon>fabids</taxon>
        <taxon>Fagales</taxon>
        <taxon>Fagaceae</taxon>
        <taxon>Quercus</taxon>
    </lineage>
</organism>
<proteinExistence type="predicted"/>
<protein>
    <submittedName>
        <fullName evidence="4">F-box protein</fullName>
    </submittedName>
</protein>
<dbReference type="SUPFAM" id="SSF81383">
    <property type="entry name" value="F-box domain"/>
    <property type="match status" value="1"/>
</dbReference>
<evidence type="ECO:0000313" key="5">
    <source>
        <dbReference type="Proteomes" id="UP000237347"/>
    </source>
</evidence>
<dbReference type="InterPro" id="IPR001810">
    <property type="entry name" value="F-box_dom"/>
</dbReference>
<keyword evidence="5" id="KW-1185">Reference proteome</keyword>
<dbReference type="EMBL" id="PKMF04000241">
    <property type="protein sequence ID" value="KAK7841432.1"/>
    <property type="molecule type" value="Genomic_DNA"/>
</dbReference>
<dbReference type="Pfam" id="PF00646">
    <property type="entry name" value="F-box"/>
    <property type="match status" value="1"/>
</dbReference>
<dbReference type="InterPro" id="IPR036047">
    <property type="entry name" value="F-box-like_dom_sf"/>
</dbReference>
<accession>A0AAW0KQL8</accession>
<evidence type="ECO:0000313" key="4">
    <source>
        <dbReference type="EMBL" id="KAK7841432.1"/>
    </source>
</evidence>
<comment type="caution">
    <text evidence="4">The sequence shown here is derived from an EMBL/GenBank/DDBJ whole genome shotgun (WGS) entry which is preliminary data.</text>
</comment>
<feature type="compositionally biased region" description="Acidic residues" evidence="1">
    <location>
        <begin position="280"/>
        <end position="294"/>
    </location>
</feature>
<reference evidence="4 5" key="1">
    <citation type="journal article" date="2018" name="Sci. Data">
        <title>The draft genome sequence of cork oak.</title>
        <authorList>
            <person name="Ramos A.M."/>
            <person name="Usie A."/>
            <person name="Barbosa P."/>
            <person name="Barros P.M."/>
            <person name="Capote T."/>
            <person name="Chaves I."/>
            <person name="Simoes F."/>
            <person name="Abreu I."/>
            <person name="Carrasquinho I."/>
            <person name="Faro C."/>
            <person name="Guimaraes J.B."/>
            <person name="Mendonca D."/>
            <person name="Nobrega F."/>
            <person name="Rodrigues L."/>
            <person name="Saibo N.J.M."/>
            <person name="Varela M.C."/>
            <person name="Egas C."/>
            <person name="Matos J."/>
            <person name="Miguel C.M."/>
            <person name="Oliveira M.M."/>
            <person name="Ricardo C.P."/>
            <person name="Goncalves S."/>
        </authorList>
    </citation>
    <scope>NUCLEOTIDE SEQUENCE [LARGE SCALE GENOMIC DNA]</scope>
    <source>
        <strain evidence="5">cv. HL8</strain>
    </source>
</reference>
<feature type="domain" description="F-box" evidence="2">
    <location>
        <begin position="18"/>
        <end position="51"/>
    </location>
</feature>
<sequence>MAILLQHKYHIHVKMSKWADLPDLILSEIMRRLSFYNDFVIFGAICKSWRSVYSLENPPLAPRCPWLMLAEEKEQKSHTRVFVNLFDNKVYNFKLPELVGRKCIGTSFGWLLSVGTDFQVNLFHPLSKHLLSLPQPLFWNEDGNSKLDHLDYGDMFFEKCVLSRNPWNLVTHEYDCDCIIMVIYGNGRSLAFTRPGYKAWIDIPSHSGSISDIAFYKGKFYAVNCHGEAFVCHTDDDTPFIESIAPRPPATEEIIQMYIVESSGDLLVVSRFRGGHFFLEDDTEDEDSEDDIEDENIHESEGEGEGEDEEEKINDNPYVTIGFTILKLECSTKVRSRYKYKWVKVDSLGDQALFVGDNSSVSLSASSFNGCKANCIYYTDDYVEVFPFTLNGGGYDMGVFSVEDGEYKHHYEGESLSYFSTPLCF</sequence>
<dbReference type="PANTHER" id="PTHR44259:SF114">
    <property type="entry name" value="OS06G0707300 PROTEIN"/>
    <property type="match status" value="1"/>
</dbReference>
<gene>
    <name evidence="4" type="primary">SDC_2</name>
    <name evidence="4" type="ORF">CFP56_015414</name>
</gene>
<name>A0AAW0KQL8_QUESU</name>
<feature type="region of interest" description="Disordered" evidence="1">
    <location>
        <begin position="280"/>
        <end position="313"/>
    </location>
</feature>
<feature type="domain" description="KIB1-4 beta-propeller" evidence="3">
    <location>
        <begin position="82"/>
        <end position="401"/>
    </location>
</feature>
<dbReference type="PANTHER" id="PTHR44259">
    <property type="entry name" value="OS07G0183000 PROTEIN-RELATED"/>
    <property type="match status" value="1"/>
</dbReference>
<evidence type="ECO:0000259" key="2">
    <source>
        <dbReference type="Pfam" id="PF00646"/>
    </source>
</evidence>
<evidence type="ECO:0000256" key="1">
    <source>
        <dbReference type="SAM" id="MobiDB-lite"/>
    </source>
</evidence>
<dbReference type="Proteomes" id="UP000237347">
    <property type="component" value="Unassembled WGS sequence"/>
</dbReference>
<feature type="compositionally biased region" description="Acidic residues" evidence="1">
    <location>
        <begin position="302"/>
        <end position="312"/>
    </location>
</feature>
<dbReference type="InterPro" id="IPR050942">
    <property type="entry name" value="F-box_BR-signaling"/>
</dbReference>
<dbReference type="Gene3D" id="1.20.1280.50">
    <property type="match status" value="1"/>
</dbReference>